<evidence type="ECO:0000313" key="13">
    <source>
        <dbReference type="Proteomes" id="UP000271098"/>
    </source>
</evidence>
<keyword evidence="8 9" id="KW-0472">Membrane</keyword>
<feature type="transmembrane region" description="Helical" evidence="11">
    <location>
        <begin position="37"/>
        <end position="57"/>
    </location>
</feature>
<dbReference type="SUPFAM" id="SSF103506">
    <property type="entry name" value="Mitochondrial carrier"/>
    <property type="match status" value="1"/>
</dbReference>
<keyword evidence="6 11" id="KW-1133">Transmembrane helix</keyword>
<evidence type="ECO:0000256" key="1">
    <source>
        <dbReference type="ARBA" id="ARBA00004225"/>
    </source>
</evidence>
<keyword evidence="7" id="KW-0496">Mitochondrion</keyword>
<organism evidence="14">
    <name type="scientific">Gongylonema pulchrum</name>
    <dbReference type="NCBI Taxonomy" id="637853"/>
    <lineage>
        <taxon>Eukaryota</taxon>
        <taxon>Metazoa</taxon>
        <taxon>Ecdysozoa</taxon>
        <taxon>Nematoda</taxon>
        <taxon>Chromadorea</taxon>
        <taxon>Rhabditida</taxon>
        <taxon>Spirurina</taxon>
        <taxon>Spiruromorpha</taxon>
        <taxon>Spiruroidea</taxon>
        <taxon>Gongylonematidae</taxon>
        <taxon>Gongylonema</taxon>
    </lineage>
</organism>
<sequence length="174" mass="18786">MGAPIVGVTPLFAVYFGGCAFGKWLQQTSAQQEMTFVQNLFAGGLAGVFTTVIMVPGERIKCLLQVQHSDHPTTVQYKGPVDVIKKLYKQGGIGSIYRGTMATLLRDIPASGVYLATYEYLKKLFTRDAKSKKLSPLSTLVAGGLAGVANWSVCIPPDVLKSRLQTAPEGKYPE</sequence>
<reference evidence="14" key="1">
    <citation type="submission" date="2016-06" db="UniProtKB">
        <authorList>
            <consortium name="WormBaseParasite"/>
        </authorList>
    </citation>
    <scope>IDENTIFICATION</scope>
</reference>
<dbReference type="AlphaFoldDB" id="A0A183DED1"/>
<evidence type="ECO:0000313" key="14">
    <source>
        <dbReference type="WBParaSite" id="GPUH_0000708101-mRNA-1"/>
    </source>
</evidence>
<gene>
    <name evidence="12" type="ORF">GPUH_LOCUS7072</name>
</gene>
<comment type="similarity">
    <text evidence="2 10">Belongs to the mitochondrial carrier (TC 2.A.29) family.</text>
</comment>
<dbReference type="EMBL" id="UYRT01017671">
    <property type="protein sequence ID" value="VDK57103.1"/>
    <property type="molecule type" value="Genomic_DNA"/>
</dbReference>
<evidence type="ECO:0000256" key="8">
    <source>
        <dbReference type="ARBA" id="ARBA00023136"/>
    </source>
</evidence>
<dbReference type="GO" id="GO:0015227">
    <property type="term" value="F:O-acyl-L-carnitine transmembrane transporter activity"/>
    <property type="evidence" value="ECO:0007669"/>
    <property type="project" value="TreeGrafter"/>
</dbReference>
<dbReference type="InterPro" id="IPR050567">
    <property type="entry name" value="Mitochondrial_Carrier"/>
</dbReference>
<feature type="transmembrane region" description="Helical" evidence="11">
    <location>
        <begin position="6"/>
        <end position="25"/>
    </location>
</feature>
<evidence type="ECO:0000256" key="3">
    <source>
        <dbReference type="ARBA" id="ARBA00022448"/>
    </source>
</evidence>
<evidence type="ECO:0000256" key="5">
    <source>
        <dbReference type="ARBA" id="ARBA00022737"/>
    </source>
</evidence>
<dbReference type="GO" id="GO:1902603">
    <property type="term" value="P:carnitine transmembrane transport"/>
    <property type="evidence" value="ECO:0007669"/>
    <property type="project" value="TreeGrafter"/>
</dbReference>
<accession>A0A183DED1</accession>
<dbReference type="InterPro" id="IPR018108">
    <property type="entry name" value="MCP_transmembrane"/>
</dbReference>
<dbReference type="WBParaSite" id="GPUH_0000708101-mRNA-1">
    <property type="protein sequence ID" value="GPUH_0000708101-mRNA-1"/>
    <property type="gene ID" value="GPUH_0000708101"/>
</dbReference>
<evidence type="ECO:0000256" key="11">
    <source>
        <dbReference type="SAM" id="Phobius"/>
    </source>
</evidence>
<keyword evidence="3 10" id="KW-0813">Transport</keyword>
<reference evidence="12 13" key="2">
    <citation type="submission" date="2018-11" db="EMBL/GenBank/DDBJ databases">
        <authorList>
            <consortium name="Pathogen Informatics"/>
        </authorList>
    </citation>
    <scope>NUCLEOTIDE SEQUENCE [LARGE SCALE GENOMIC DNA]</scope>
</reference>
<dbReference type="InterPro" id="IPR023395">
    <property type="entry name" value="MCP_dom_sf"/>
</dbReference>
<evidence type="ECO:0000256" key="10">
    <source>
        <dbReference type="RuleBase" id="RU000488"/>
    </source>
</evidence>
<comment type="subcellular location">
    <subcellularLocation>
        <location evidence="1">Mitochondrion membrane</location>
        <topology evidence="1">Multi-pass membrane protein</topology>
    </subcellularLocation>
</comment>
<feature type="repeat" description="Solcar" evidence="9">
    <location>
        <begin position="34"/>
        <end position="124"/>
    </location>
</feature>
<keyword evidence="4 9" id="KW-0812">Transmembrane</keyword>
<dbReference type="PANTHER" id="PTHR45624">
    <property type="entry name" value="MITOCHONDRIAL BASIC AMINO ACIDS TRANSPORTER-RELATED"/>
    <property type="match status" value="1"/>
</dbReference>
<dbReference type="PROSITE" id="PS50920">
    <property type="entry name" value="SOLCAR"/>
    <property type="match status" value="1"/>
</dbReference>
<dbReference type="Proteomes" id="UP000271098">
    <property type="component" value="Unassembled WGS sequence"/>
</dbReference>
<name>A0A183DED1_9BILA</name>
<evidence type="ECO:0000313" key="12">
    <source>
        <dbReference type="EMBL" id="VDK57103.1"/>
    </source>
</evidence>
<evidence type="ECO:0000256" key="4">
    <source>
        <dbReference type="ARBA" id="ARBA00022692"/>
    </source>
</evidence>
<evidence type="ECO:0000256" key="2">
    <source>
        <dbReference type="ARBA" id="ARBA00006375"/>
    </source>
</evidence>
<keyword evidence="13" id="KW-1185">Reference proteome</keyword>
<dbReference type="Pfam" id="PF00153">
    <property type="entry name" value="Mito_carr"/>
    <property type="match status" value="2"/>
</dbReference>
<evidence type="ECO:0000256" key="7">
    <source>
        <dbReference type="ARBA" id="ARBA00023128"/>
    </source>
</evidence>
<dbReference type="PANTHER" id="PTHR45624:SF4">
    <property type="entry name" value="CONGESTED-LIKE TRACHEA PROTEIN-RELATED"/>
    <property type="match status" value="1"/>
</dbReference>
<evidence type="ECO:0000256" key="9">
    <source>
        <dbReference type="PROSITE-ProRule" id="PRU00282"/>
    </source>
</evidence>
<dbReference type="GO" id="GO:0031966">
    <property type="term" value="C:mitochondrial membrane"/>
    <property type="evidence" value="ECO:0007669"/>
    <property type="project" value="UniProtKB-SubCell"/>
</dbReference>
<keyword evidence="5" id="KW-0677">Repeat</keyword>
<dbReference type="Gene3D" id="1.50.40.10">
    <property type="entry name" value="Mitochondrial carrier domain"/>
    <property type="match status" value="1"/>
</dbReference>
<dbReference type="GO" id="GO:0006839">
    <property type="term" value="P:mitochondrial transport"/>
    <property type="evidence" value="ECO:0007669"/>
    <property type="project" value="TreeGrafter"/>
</dbReference>
<protein>
    <submittedName>
        <fullName evidence="14">Mitochondrial carnitine/acylcarnitine carrier protein</fullName>
    </submittedName>
</protein>
<dbReference type="OrthoDB" id="14252at2759"/>
<evidence type="ECO:0000256" key="6">
    <source>
        <dbReference type="ARBA" id="ARBA00022989"/>
    </source>
</evidence>
<proteinExistence type="inferred from homology"/>